<keyword evidence="4" id="KW-1185">Reference proteome</keyword>
<gene>
    <name evidence="3" type="ORF">SISNIDRAFT_450575</name>
</gene>
<evidence type="ECO:0000256" key="1">
    <source>
        <dbReference type="SAM" id="MobiDB-lite"/>
    </source>
</evidence>
<accession>A0A164YE22</accession>
<sequence length="68" mass="7940">MRSVSRNIAPFILLVNVLLWQLAFQIIPPNQCREARLSSHIHWGDDDSVSGKQLRDWRGTRDSRKRVV</sequence>
<dbReference type="AlphaFoldDB" id="A0A164YE22"/>
<protein>
    <recommendedName>
        <fullName evidence="5">Secreted protein</fullName>
    </recommendedName>
</protein>
<feature type="chain" id="PRO_5007854601" description="Secreted protein" evidence="2">
    <location>
        <begin position="26"/>
        <end position="68"/>
    </location>
</feature>
<organism evidence="3 4">
    <name type="scientific">Sistotremastrum niveocremeum HHB9708</name>
    <dbReference type="NCBI Taxonomy" id="1314777"/>
    <lineage>
        <taxon>Eukaryota</taxon>
        <taxon>Fungi</taxon>
        <taxon>Dikarya</taxon>
        <taxon>Basidiomycota</taxon>
        <taxon>Agaricomycotina</taxon>
        <taxon>Agaricomycetes</taxon>
        <taxon>Sistotremastrales</taxon>
        <taxon>Sistotremastraceae</taxon>
        <taxon>Sertulicium</taxon>
        <taxon>Sertulicium niveocremeum</taxon>
    </lineage>
</organism>
<feature type="region of interest" description="Disordered" evidence="1">
    <location>
        <begin position="42"/>
        <end position="68"/>
    </location>
</feature>
<evidence type="ECO:0000313" key="4">
    <source>
        <dbReference type="Proteomes" id="UP000076722"/>
    </source>
</evidence>
<evidence type="ECO:0000256" key="2">
    <source>
        <dbReference type="SAM" id="SignalP"/>
    </source>
</evidence>
<name>A0A164YE22_9AGAM</name>
<keyword evidence="2" id="KW-0732">Signal</keyword>
<dbReference type="EMBL" id="KV419398">
    <property type="protein sequence ID" value="KZS96830.1"/>
    <property type="molecule type" value="Genomic_DNA"/>
</dbReference>
<evidence type="ECO:0000313" key="3">
    <source>
        <dbReference type="EMBL" id="KZS96830.1"/>
    </source>
</evidence>
<feature type="compositionally biased region" description="Basic and acidic residues" evidence="1">
    <location>
        <begin position="53"/>
        <end position="62"/>
    </location>
</feature>
<feature type="signal peptide" evidence="2">
    <location>
        <begin position="1"/>
        <end position="25"/>
    </location>
</feature>
<dbReference type="Proteomes" id="UP000076722">
    <property type="component" value="Unassembled WGS sequence"/>
</dbReference>
<proteinExistence type="predicted"/>
<evidence type="ECO:0008006" key="5">
    <source>
        <dbReference type="Google" id="ProtNLM"/>
    </source>
</evidence>
<reference evidence="3 4" key="1">
    <citation type="journal article" date="2016" name="Mol. Biol. Evol.">
        <title>Comparative Genomics of Early-Diverging Mushroom-Forming Fungi Provides Insights into the Origins of Lignocellulose Decay Capabilities.</title>
        <authorList>
            <person name="Nagy L.G."/>
            <person name="Riley R."/>
            <person name="Tritt A."/>
            <person name="Adam C."/>
            <person name="Daum C."/>
            <person name="Floudas D."/>
            <person name="Sun H."/>
            <person name="Yadav J.S."/>
            <person name="Pangilinan J."/>
            <person name="Larsson K.H."/>
            <person name="Matsuura K."/>
            <person name="Barry K."/>
            <person name="Labutti K."/>
            <person name="Kuo R."/>
            <person name="Ohm R.A."/>
            <person name="Bhattacharya S.S."/>
            <person name="Shirouzu T."/>
            <person name="Yoshinaga Y."/>
            <person name="Martin F.M."/>
            <person name="Grigoriev I.V."/>
            <person name="Hibbett D.S."/>
        </authorList>
    </citation>
    <scope>NUCLEOTIDE SEQUENCE [LARGE SCALE GENOMIC DNA]</scope>
    <source>
        <strain evidence="3 4">HHB9708</strain>
    </source>
</reference>